<dbReference type="GO" id="GO:0003700">
    <property type="term" value="F:DNA-binding transcription factor activity"/>
    <property type="evidence" value="ECO:0007669"/>
    <property type="project" value="TreeGrafter"/>
</dbReference>
<evidence type="ECO:0000256" key="3">
    <source>
        <dbReference type="ARBA" id="ARBA00023163"/>
    </source>
</evidence>
<keyword evidence="2" id="KW-0238">DNA-binding</keyword>
<dbReference type="GO" id="GO:0000976">
    <property type="term" value="F:transcription cis-regulatory region binding"/>
    <property type="evidence" value="ECO:0007669"/>
    <property type="project" value="TreeGrafter"/>
</dbReference>
<dbReference type="EMBL" id="BOQL01000044">
    <property type="protein sequence ID" value="GIM73447.1"/>
    <property type="molecule type" value="Genomic_DNA"/>
</dbReference>
<comment type="caution">
    <text evidence="5">The sequence shown here is derived from an EMBL/GenBank/DDBJ whole genome shotgun (WGS) entry which is preliminary data.</text>
</comment>
<evidence type="ECO:0000313" key="6">
    <source>
        <dbReference type="Proteomes" id="UP000681340"/>
    </source>
</evidence>
<evidence type="ECO:0000313" key="5">
    <source>
        <dbReference type="EMBL" id="GIM73447.1"/>
    </source>
</evidence>
<dbReference type="InterPro" id="IPR046335">
    <property type="entry name" value="LacI/GalR-like_sensor"/>
</dbReference>
<dbReference type="RefSeq" id="WP_345478794.1">
    <property type="nucleotide sequence ID" value="NZ_BAABEA010000054.1"/>
</dbReference>
<accession>A0A919SJ98</accession>
<dbReference type="PANTHER" id="PTHR30146">
    <property type="entry name" value="LACI-RELATED TRANSCRIPTIONAL REPRESSOR"/>
    <property type="match status" value="1"/>
</dbReference>
<keyword evidence="6" id="KW-1185">Reference proteome</keyword>
<keyword evidence="1" id="KW-0805">Transcription regulation</keyword>
<dbReference type="PANTHER" id="PTHR30146:SF153">
    <property type="entry name" value="LACTOSE OPERON REPRESSOR"/>
    <property type="match status" value="1"/>
</dbReference>
<dbReference type="AlphaFoldDB" id="A0A919SJ98"/>
<feature type="domain" description="Transcriptional regulator LacI/GalR-like sensor" evidence="4">
    <location>
        <begin position="2"/>
        <end position="74"/>
    </location>
</feature>
<organism evidence="5 6">
    <name type="scientific">Actinoplanes auranticolor</name>
    <dbReference type="NCBI Taxonomy" id="47988"/>
    <lineage>
        <taxon>Bacteria</taxon>
        <taxon>Bacillati</taxon>
        <taxon>Actinomycetota</taxon>
        <taxon>Actinomycetes</taxon>
        <taxon>Micromonosporales</taxon>
        <taxon>Micromonosporaceae</taxon>
        <taxon>Actinoplanes</taxon>
    </lineage>
</organism>
<dbReference type="Pfam" id="PF13377">
    <property type="entry name" value="Peripla_BP_3"/>
    <property type="match status" value="1"/>
</dbReference>
<dbReference type="InterPro" id="IPR028082">
    <property type="entry name" value="Peripla_BP_I"/>
</dbReference>
<dbReference type="SUPFAM" id="SSF53822">
    <property type="entry name" value="Periplasmic binding protein-like I"/>
    <property type="match status" value="1"/>
</dbReference>
<dbReference type="Proteomes" id="UP000681340">
    <property type="component" value="Unassembled WGS sequence"/>
</dbReference>
<evidence type="ECO:0000256" key="1">
    <source>
        <dbReference type="ARBA" id="ARBA00023015"/>
    </source>
</evidence>
<sequence>MLREAGRSAPADIGVVGFDDSSWALRTQPPLSTVHQPAREIGRNAADLVLRQLRGEEPAPGNVLLPTPIVWRDSA</sequence>
<proteinExistence type="predicted"/>
<protein>
    <recommendedName>
        <fullName evidence="4">Transcriptional regulator LacI/GalR-like sensor domain-containing protein</fullName>
    </recommendedName>
</protein>
<gene>
    <name evidence="5" type="ORF">Aau02nite_56080</name>
</gene>
<keyword evidence="3" id="KW-0804">Transcription</keyword>
<dbReference type="CDD" id="cd06267">
    <property type="entry name" value="PBP1_LacI_sugar_binding-like"/>
    <property type="match status" value="1"/>
</dbReference>
<evidence type="ECO:0000256" key="2">
    <source>
        <dbReference type="ARBA" id="ARBA00023125"/>
    </source>
</evidence>
<evidence type="ECO:0000259" key="4">
    <source>
        <dbReference type="Pfam" id="PF13377"/>
    </source>
</evidence>
<name>A0A919SJ98_9ACTN</name>
<dbReference type="Gene3D" id="3.40.50.2300">
    <property type="match status" value="2"/>
</dbReference>
<reference evidence="5" key="1">
    <citation type="submission" date="2021-03" db="EMBL/GenBank/DDBJ databases">
        <title>Whole genome shotgun sequence of Actinoplanes auranticolor NBRC 12245.</title>
        <authorList>
            <person name="Komaki H."/>
            <person name="Tamura T."/>
        </authorList>
    </citation>
    <scope>NUCLEOTIDE SEQUENCE</scope>
    <source>
        <strain evidence="5">NBRC 12245</strain>
    </source>
</reference>